<feature type="region of interest" description="Disordered" evidence="1">
    <location>
        <begin position="657"/>
        <end position="679"/>
    </location>
</feature>
<dbReference type="EMBL" id="JAAAJB010000725">
    <property type="protein sequence ID" value="KAG0251720.1"/>
    <property type="molecule type" value="Genomic_DNA"/>
</dbReference>
<dbReference type="OrthoDB" id="8251209at2759"/>
<feature type="compositionally biased region" description="Acidic residues" evidence="1">
    <location>
        <begin position="667"/>
        <end position="677"/>
    </location>
</feature>
<proteinExistence type="predicted"/>
<gene>
    <name evidence="2" type="ORF">DFQ27_008584</name>
</gene>
<dbReference type="Proteomes" id="UP000807716">
    <property type="component" value="Unassembled WGS sequence"/>
</dbReference>
<dbReference type="AlphaFoldDB" id="A0A9P6PR43"/>
<sequence>MLQHPDLIMNLCSSQDMLVRFSLQRLVSSMLCMVAPKGDRGHNLFALQVALLDKIVATLLSTHHNTDTTVTVDTRQLLLEICHWVLKDARKYLKAMQISGGQHESTQFKHVGLILQERMQVASNTTGTAASPASSVASCVAHWLQCPMLCYPTLVFLIDIEKNARMLHTLLFQPSGLIHQSCLTSQCMDQLLDLSKFKPTSLRRVLQLLFIHLRPPPSPDEESTASQQEQDYKAQGVNKDHWTSPQENVKILQSLVPYAARLRQILASPESKQFLRQTMSNIHAPNTTHFVAMQSLSAVSQRHHLDPHWYFAQCALQDPETLRGLIRVFSQVALNGLRGLLFSTSPDVLPATTWPHSQKVWAQVFDSWIEHIADFFWHGDWIAASQTLLNPHRFQDDDWSDYNEGNDNIFSISNNNNSSSSSESTSHIDAGQLFWKTAFHLFGEDDADVAWLLHTTLDLTRKLEAIVRQLRSTTTTPRYLRVSNMTQSRLIELLLFFREGESLVTAPADAPFSTSTTSTTTTSSRHVFWGIHSLDGFFFFLQTIGHDPQTVVDLLLSVDHQELGGFLAVTVSLLRHYTSLSPSPSLKDLSNRERLLDRWQRMTLGTKPWLYDGHDEEDEEAYHEKEYVNNKDGIKSRIGHPTGATTAAARQLPMVGDQDLEPHGADAEAEDEGEGEDDHSMMTTLARAHFCLHEVLTKLQALARQDLLPFNPRTLICVLKEFTDMMDTFLTSLTEQ</sequence>
<feature type="region of interest" description="Disordered" evidence="1">
    <location>
        <begin position="217"/>
        <end position="241"/>
    </location>
</feature>
<keyword evidence="3" id="KW-1185">Reference proteome</keyword>
<evidence type="ECO:0000313" key="3">
    <source>
        <dbReference type="Proteomes" id="UP000807716"/>
    </source>
</evidence>
<evidence type="ECO:0000256" key="1">
    <source>
        <dbReference type="SAM" id="MobiDB-lite"/>
    </source>
</evidence>
<protein>
    <submittedName>
        <fullName evidence="2">Uncharacterized protein</fullName>
    </submittedName>
</protein>
<accession>A0A9P6PR43</accession>
<organism evidence="2 3">
    <name type="scientific">Actinomortierella ambigua</name>
    <dbReference type="NCBI Taxonomy" id="1343610"/>
    <lineage>
        <taxon>Eukaryota</taxon>
        <taxon>Fungi</taxon>
        <taxon>Fungi incertae sedis</taxon>
        <taxon>Mucoromycota</taxon>
        <taxon>Mortierellomycotina</taxon>
        <taxon>Mortierellomycetes</taxon>
        <taxon>Mortierellales</taxon>
        <taxon>Mortierellaceae</taxon>
        <taxon>Actinomortierella</taxon>
    </lineage>
</organism>
<comment type="caution">
    <text evidence="2">The sequence shown here is derived from an EMBL/GenBank/DDBJ whole genome shotgun (WGS) entry which is preliminary data.</text>
</comment>
<reference evidence="2" key="1">
    <citation type="journal article" date="2020" name="Fungal Divers.">
        <title>Resolving the Mortierellaceae phylogeny through synthesis of multi-gene phylogenetics and phylogenomics.</title>
        <authorList>
            <person name="Vandepol N."/>
            <person name="Liber J."/>
            <person name="Desiro A."/>
            <person name="Na H."/>
            <person name="Kennedy M."/>
            <person name="Barry K."/>
            <person name="Grigoriev I.V."/>
            <person name="Miller A.N."/>
            <person name="O'Donnell K."/>
            <person name="Stajich J.E."/>
            <person name="Bonito G."/>
        </authorList>
    </citation>
    <scope>NUCLEOTIDE SEQUENCE</scope>
    <source>
        <strain evidence="2">BC1065</strain>
    </source>
</reference>
<name>A0A9P6PR43_9FUNG</name>
<evidence type="ECO:0000313" key="2">
    <source>
        <dbReference type="EMBL" id="KAG0251720.1"/>
    </source>
</evidence>